<dbReference type="InterPro" id="IPR015422">
    <property type="entry name" value="PyrdxlP-dep_Trfase_small"/>
</dbReference>
<dbReference type="InterPro" id="IPR051446">
    <property type="entry name" value="HTH_trans_reg/aminotransferase"/>
</dbReference>
<dbReference type="Gene3D" id="3.40.640.10">
    <property type="entry name" value="Type I PLP-dependent aspartate aminotransferase-like (Major domain)"/>
    <property type="match status" value="1"/>
</dbReference>
<evidence type="ECO:0000259" key="6">
    <source>
        <dbReference type="PROSITE" id="PS50949"/>
    </source>
</evidence>
<accession>A0A845QNI3</accession>
<dbReference type="Pfam" id="PF00155">
    <property type="entry name" value="Aminotran_1_2"/>
    <property type="match status" value="1"/>
</dbReference>
<evidence type="ECO:0000256" key="3">
    <source>
        <dbReference type="ARBA" id="ARBA00023015"/>
    </source>
</evidence>
<dbReference type="InterPro" id="IPR036390">
    <property type="entry name" value="WH_DNA-bd_sf"/>
</dbReference>
<dbReference type="Gene3D" id="1.10.10.10">
    <property type="entry name" value="Winged helix-like DNA-binding domain superfamily/Winged helix DNA-binding domain"/>
    <property type="match status" value="1"/>
</dbReference>
<reference evidence="7 8" key="1">
    <citation type="submission" date="2018-08" db="EMBL/GenBank/DDBJ databases">
        <title>Murine metabolic-syndrome-specific gut microbial biobank.</title>
        <authorList>
            <person name="Liu C."/>
        </authorList>
    </citation>
    <scope>NUCLEOTIDE SEQUENCE [LARGE SCALE GENOMIC DNA]</scope>
    <source>
        <strain evidence="7 8">28</strain>
    </source>
</reference>
<dbReference type="PANTHER" id="PTHR46577:SF2">
    <property type="entry name" value="TRANSCRIPTIONAL REGULATORY PROTEIN"/>
    <property type="match status" value="1"/>
</dbReference>
<dbReference type="CDD" id="cd07377">
    <property type="entry name" value="WHTH_GntR"/>
    <property type="match status" value="1"/>
</dbReference>
<dbReference type="SUPFAM" id="SSF53383">
    <property type="entry name" value="PLP-dependent transferases"/>
    <property type="match status" value="1"/>
</dbReference>
<organism evidence="7 8">
    <name type="scientific">Anaerotruncus colihominis</name>
    <dbReference type="NCBI Taxonomy" id="169435"/>
    <lineage>
        <taxon>Bacteria</taxon>
        <taxon>Bacillati</taxon>
        <taxon>Bacillota</taxon>
        <taxon>Clostridia</taxon>
        <taxon>Eubacteriales</taxon>
        <taxon>Oscillospiraceae</taxon>
        <taxon>Anaerotruncus</taxon>
    </lineage>
</organism>
<dbReference type="GO" id="GO:0003677">
    <property type="term" value="F:DNA binding"/>
    <property type="evidence" value="ECO:0007669"/>
    <property type="project" value="UniProtKB-KW"/>
</dbReference>
<evidence type="ECO:0000313" key="8">
    <source>
        <dbReference type="Proteomes" id="UP000446866"/>
    </source>
</evidence>
<dbReference type="InterPro" id="IPR000524">
    <property type="entry name" value="Tscrpt_reg_HTH_GntR"/>
</dbReference>
<dbReference type="PRINTS" id="PR00035">
    <property type="entry name" value="HTHGNTR"/>
</dbReference>
<evidence type="ECO:0000256" key="4">
    <source>
        <dbReference type="ARBA" id="ARBA00023125"/>
    </source>
</evidence>
<dbReference type="GO" id="GO:0003700">
    <property type="term" value="F:DNA-binding transcription factor activity"/>
    <property type="evidence" value="ECO:0007669"/>
    <property type="project" value="InterPro"/>
</dbReference>
<dbReference type="Proteomes" id="UP000446866">
    <property type="component" value="Unassembled WGS sequence"/>
</dbReference>
<dbReference type="InterPro" id="IPR015424">
    <property type="entry name" value="PyrdxlP-dep_Trfase"/>
</dbReference>
<name>A0A845QNI3_9FIRM</name>
<keyword evidence="4" id="KW-0238">DNA-binding</keyword>
<keyword evidence="8" id="KW-1185">Reference proteome</keyword>
<dbReference type="GO" id="GO:0008483">
    <property type="term" value="F:transaminase activity"/>
    <property type="evidence" value="ECO:0007669"/>
    <property type="project" value="UniProtKB-KW"/>
</dbReference>
<comment type="similarity">
    <text evidence="1">In the C-terminal section; belongs to the class-I pyridoxal-phosphate-dependent aminotransferase family.</text>
</comment>
<feature type="domain" description="HTH gntR-type" evidence="6">
    <location>
        <begin position="14"/>
        <end position="82"/>
    </location>
</feature>
<keyword evidence="5" id="KW-0804">Transcription</keyword>
<dbReference type="CDD" id="cd00609">
    <property type="entry name" value="AAT_like"/>
    <property type="match status" value="1"/>
</dbReference>
<evidence type="ECO:0000256" key="5">
    <source>
        <dbReference type="ARBA" id="ARBA00023163"/>
    </source>
</evidence>
<dbReference type="RefSeq" id="WP_160202927.1">
    <property type="nucleotide sequence ID" value="NZ_QXWK01000030.1"/>
</dbReference>
<dbReference type="PROSITE" id="PS50949">
    <property type="entry name" value="HTH_GNTR"/>
    <property type="match status" value="1"/>
</dbReference>
<evidence type="ECO:0000313" key="7">
    <source>
        <dbReference type="EMBL" id="NBH62641.1"/>
    </source>
</evidence>
<protein>
    <submittedName>
        <fullName evidence="7">PLP-dependent aminotransferase family protein</fullName>
    </submittedName>
</protein>
<dbReference type="InterPro" id="IPR004839">
    <property type="entry name" value="Aminotransferase_I/II_large"/>
</dbReference>
<comment type="caution">
    <text evidence="7">The sequence shown here is derived from an EMBL/GenBank/DDBJ whole genome shotgun (WGS) entry which is preliminary data.</text>
</comment>
<keyword evidence="7" id="KW-0808">Transferase</keyword>
<dbReference type="AlphaFoldDB" id="A0A845QNI3"/>
<evidence type="ECO:0000256" key="2">
    <source>
        <dbReference type="ARBA" id="ARBA00022898"/>
    </source>
</evidence>
<evidence type="ECO:0000256" key="1">
    <source>
        <dbReference type="ARBA" id="ARBA00005384"/>
    </source>
</evidence>
<sequence length="481" mass="54003">MITLDWKPDKQNKTPIYRQIVKYISDKIAAGDWVIGSRLPSQRAMAKAFEVNRSTIVSAMEELISYGILESDFGGGTRVASNTWSLRMSQPPDWNKYIASGPFGANLSTIQTINKMEFEPGYIRIGTGELSPELYPGKLISKIFRRMPERIPNLGYLGTLGLPELGQALSAWLKESQGIDAKASNIMIASGSLQALQLVSVCMLKRGSDVYTEAPSYLKSLQIFQSAGMNLHGVPLDEEGLQYWNIKDASNESLLYTIPTFHNPTGTVMSEKRRKEVMAFCQKQPMPILEDDAYGQLWLDEKPPVSLKSRDKTGSVIYMGTISKTMAPGLRIGWVVGPEAVVYRLGDVKMQTDYGASSVSQWMMTELITSGDYDIYLEELRKELRARRDNALAALDKHFKGLATWKKPKGGFYIWLRFDKRLPMDKIFNKALKAGILLNPGNVYDYAENHAIRLSYAYADPEDLTKALEILAAIIEKHQKR</sequence>
<dbReference type="PANTHER" id="PTHR46577">
    <property type="entry name" value="HTH-TYPE TRANSCRIPTIONAL REGULATORY PROTEIN GABR"/>
    <property type="match status" value="1"/>
</dbReference>
<dbReference type="InterPro" id="IPR015421">
    <property type="entry name" value="PyrdxlP-dep_Trfase_major"/>
</dbReference>
<dbReference type="SUPFAM" id="SSF46785">
    <property type="entry name" value="Winged helix' DNA-binding domain"/>
    <property type="match status" value="1"/>
</dbReference>
<proteinExistence type="inferred from homology"/>
<keyword evidence="2" id="KW-0663">Pyridoxal phosphate</keyword>
<dbReference type="Gene3D" id="3.90.1150.10">
    <property type="entry name" value="Aspartate Aminotransferase, domain 1"/>
    <property type="match status" value="1"/>
</dbReference>
<keyword evidence="3" id="KW-0805">Transcription regulation</keyword>
<dbReference type="SMART" id="SM00345">
    <property type="entry name" value="HTH_GNTR"/>
    <property type="match status" value="1"/>
</dbReference>
<dbReference type="GO" id="GO:0030170">
    <property type="term" value="F:pyridoxal phosphate binding"/>
    <property type="evidence" value="ECO:0007669"/>
    <property type="project" value="InterPro"/>
</dbReference>
<keyword evidence="7" id="KW-0032">Aminotransferase</keyword>
<dbReference type="InterPro" id="IPR036388">
    <property type="entry name" value="WH-like_DNA-bd_sf"/>
</dbReference>
<dbReference type="EMBL" id="QXWK01000030">
    <property type="protein sequence ID" value="NBH62641.1"/>
    <property type="molecule type" value="Genomic_DNA"/>
</dbReference>
<gene>
    <name evidence="7" type="ORF">D0435_13375</name>
</gene>
<dbReference type="Pfam" id="PF00392">
    <property type="entry name" value="GntR"/>
    <property type="match status" value="1"/>
</dbReference>